<sequence>MKQGRLRKHNIDIMFLMVLFLIFTFSAVSVLLMAVNSYRSVVLANEANSSARTAIAYIREEVRQHDADGAVTLDTFDGVDCIKMSEGSGFNLYIYEYDGYLMELEAKDTAGATADFGNKIMEVNSISFSQGENGTINVQLEDSLGAKQDVVIGIKSKEGQSNEE</sequence>
<name>A0A1H7GY06_9FIRM</name>
<dbReference type="RefSeq" id="WP_074789463.1">
    <property type="nucleotide sequence ID" value="NZ_FNZX01000005.1"/>
</dbReference>
<evidence type="ECO:0008006" key="4">
    <source>
        <dbReference type="Google" id="ProtNLM"/>
    </source>
</evidence>
<dbReference type="AlphaFoldDB" id="A0A1H7GY06"/>
<evidence type="ECO:0000256" key="1">
    <source>
        <dbReference type="SAM" id="Phobius"/>
    </source>
</evidence>
<organism evidence="2 3">
    <name type="scientific">Pseudobutyrivibrio ruminis</name>
    <dbReference type="NCBI Taxonomy" id="46206"/>
    <lineage>
        <taxon>Bacteria</taxon>
        <taxon>Bacillati</taxon>
        <taxon>Bacillota</taxon>
        <taxon>Clostridia</taxon>
        <taxon>Lachnospirales</taxon>
        <taxon>Lachnospiraceae</taxon>
        <taxon>Pseudobutyrivibrio</taxon>
    </lineage>
</organism>
<dbReference type="InterPro" id="IPR032340">
    <property type="entry name" value="DUF4860"/>
</dbReference>
<reference evidence="3" key="1">
    <citation type="submission" date="2016-10" db="EMBL/GenBank/DDBJ databases">
        <authorList>
            <person name="Varghese N."/>
        </authorList>
    </citation>
    <scope>NUCLEOTIDE SEQUENCE [LARGE SCALE GENOMIC DNA]</scope>
    <source>
        <strain evidence="3">ACV-9</strain>
    </source>
</reference>
<gene>
    <name evidence="2" type="ORF">SAMN02910377_00793</name>
</gene>
<keyword evidence="1" id="KW-0472">Membrane</keyword>
<dbReference type="Proteomes" id="UP000182321">
    <property type="component" value="Unassembled WGS sequence"/>
</dbReference>
<dbReference type="Pfam" id="PF16152">
    <property type="entry name" value="DUF4860"/>
    <property type="match status" value="1"/>
</dbReference>
<proteinExistence type="predicted"/>
<evidence type="ECO:0000313" key="3">
    <source>
        <dbReference type="Proteomes" id="UP000182321"/>
    </source>
</evidence>
<protein>
    <recommendedName>
        <fullName evidence="4">DUF4860 domain-containing protein</fullName>
    </recommendedName>
</protein>
<evidence type="ECO:0000313" key="2">
    <source>
        <dbReference type="EMBL" id="SEK41540.1"/>
    </source>
</evidence>
<accession>A0A1H7GY06</accession>
<keyword evidence="1" id="KW-1133">Transmembrane helix</keyword>
<keyword evidence="1" id="KW-0812">Transmembrane</keyword>
<feature type="transmembrane region" description="Helical" evidence="1">
    <location>
        <begin position="12"/>
        <end position="35"/>
    </location>
</feature>
<keyword evidence="3" id="KW-1185">Reference proteome</keyword>
<dbReference type="EMBL" id="FNZX01000005">
    <property type="protein sequence ID" value="SEK41540.1"/>
    <property type="molecule type" value="Genomic_DNA"/>
</dbReference>